<reference evidence="1 2" key="2">
    <citation type="submission" date="2018-06" db="EMBL/GenBank/DDBJ databases">
        <authorList>
            <person name="Zhirakovskaya E."/>
        </authorList>
    </citation>
    <scope>NUCLEOTIDE SEQUENCE [LARGE SCALE GENOMIC DNA]</scope>
    <source>
        <strain evidence="1 2">FBKL4.011</strain>
    </source>
</reference>
<dbReference type="RefSeq" id="WP_113658175.1">
    <property type="nucleotide sequence ID" value="NZ_KZ845665.1"/>
</dbReference>
<dbReference type="EMBL" id="QJKK01000003">
    <property type="protein sequence ID" value="RAL25562.1"/>
    <property type="molecule type" value="Genomic_DNA"/>
</dbReference>
<dbReference type="PANTHER" id="PTHR38075">
    <property type="entry name" value="DUF4139 DOMAIN-CONTAINING PROTEIN"/>
    <property type="match status" value="1"/>
</dbReference>
<name>A0A364K5S0_9BACL</name>
<sequence>MAYISTKDDTKQLSLTIYNDGFGVVKETRIMNLDDQEQEVYYLDVAEKTEIDSILINGLQVQEMNYEYDLVSKKKLLEKYIDQTIYIFDKETKTKTEYRLLSVTDGIVVENTTTKEIIINPYGEMVLPQLPTGLIVKPGLVWKVKQAYQENIHISYITRGFSWEANYVIHLKEEKFDLSGWVHIWNETGATYENAELKLIAGEIHRSMEHSDMEEVLLYSALDEDSNSNFKEQSFHDFHLYTCKEKTTLKNNQSKQVQFLHYTHIPYKKYYENAAYYSYESSKEIPVSVHIEWNNNKESQLGVPLPKGKIKVYSKDEADQNLEFIGEDQINHTSHGEKVKLLLGKAFDVKMQSRVIDKYTKWGYQYYTQEYKIQNKTHEKILFKLKHDLYFLREEWLTSTHPFEMIDQNSYVCWLEIEPETEETIQVKYREKAK</sequence>
<dbReference type="PANTHER" id="PTHR38075:SF1">
    <property type="entry name" value="DUF4139 DOMAIN-CONTAINING PROTEIN"/>
    <property type="match status" value="1"/>
</dbReference>
<gene>
    <name evidence="1" type="ORF">DL897_05590</name>
</gene>
<dbReference type="OrthoDB" id="9783078at2"/>
<protein>
    <submittedName>
        <fullName evidence="1">DUF4139 domain-containing protein</fullName>
    </submittedName>
</protein>
<organism evidence="1 2">
    <name type="scientific">Thermoflavimicrobium daqui</name>
    <dbReference type="NCBI Taxonomy" id="2137476"/>
    <lineage>
        <taxon>Bacteria</taxon>
        <taxon>Bacillati</taxon>
        <taxon>Bacillota</taxon>
        <taxon>Bacilli</taxon>
        <taxon>Bacillales</taxon>
        <taxon>Thermoactinomycetaceae</taxon>
        <taxon>Thermoflavimicrobium</taxon>
    </lineage>
</organism>
<proteinExistence type="predicted"/>
<dbReference type="AlphaFoldDB" id="A0A364K5S0"/>
<reference evidence="1 2" key="1">
    <citation type="submission" date="2018-06" db="EMBL/GenBank/DDBJ databases">
        <title>Thermoflavimicrobium daqus sp. nov., a thermophilic microbe isolated from Moutai-flavour Daqu.</title>
        <authorList>
            <person name="Wang X."/>
            <person name="Zhou H."/>
        </authorList>
    </citation>
    <scope>NUCLEOTIDE SEQUENCE [LARGE SCALE GENOMIC DNA]</scope>
    <source>
        <strain evidence="1 2">FBKL4.011</strain>
    </source>
</reference>
<keyword evidence="2" id="KW-1185">Reference proteome</keyword>
<dbReference type="Proteomes" id="UP000251213">
    <property type="component" value="Unassembled WGS sequence"/>
</dbReference>
<comment type="caution">
    <text evidence="1">The sequence shown here is derived from an EMBL/GenBank/DDBJ whole genome shotgun (WGS) entry which is preliminary data.</text>
</comment>
<evidence type="ECO:0000313" key="2">
    <source>
        <dbReference type="Proteomes" id="UP000251213"/>
    </source>
</evidence>
<evidence type="ECO:0000313" key="1">
    <source>
        <dbReference type="EMBL" id="RAL25562.1"/>
    </source>
</evidence>
<accession>A0A364K5S0</accession>